<evidence type="ECO:0000256" key="1">
    <source>
        <dbReference type="SAM" id="MobiDB-lite"/>
    </source>
</evidence>
<dbReference type="EMBL" id="BKCJ010000332">
    <property type="protein sequence ID" value="GEU32219.1"/>
    <property type="molecule type" value="Genomic_DNA"/>
</dbReference>
<sequence length="787" mass="91237">MPVVAMGYDQAEDEAKRKAGEEAAAKAKEEQKAIKKAAGEVAIKKVAEIKAKATKEQARKKANEDAKKKEAKEVAQAKANKQKDIKKASKGQNVAKNQRSKKKEADKVAESLLDLQKEAKRKKKEEQLEKERKIEAENKENKEKDKKQKEEEIQRCAREIIQKKADETKPKNTNKKKLEEKPAKMKKKTQASNSKEKKLRKNESEEEDYTDSEEEEEEKMFKRNRVFERYIHFLVVELPSTLAYNVIENFHTPSMEIRLQKGSIKATRQKVHDILSIPIGKTKLEDLEQRPYNDPFIAEWEAQYRHLGKPTPRAIGLQISSTHEADFMFNMNFITLFESTIGTLENGGRVSAKLLKCYKEDDDISDIDWCGYILDCLYTTAILGLNILLRSSNYLSQNSTQKLKHSDDEERIMMETRKRCLGDLEHRREFEYEEEDFYEKIIGQFTKKFKERYELIQTLRDGMNKFDGDQTMFDFCKEYKQVFKDVNFHLDDYFIDEYSDSNGDSDNKSNSNDEEGSPMKNENPIGNEQNENDNEKESYNKKEKETKDDLGKGKREGGCEPKEGREEVQADVNNEIEFEKVIGEDNEDAVLLDVDNQKEGEFEKVSGKVGNENEGNDNINKNEMKNDTLQKQHQVETDNEKQVEIDKQEKVDDTFDMLSRYGFKPIDKNKPCNGIYFEIRIHIKKQRRKSGKKSKKKPLRFLVSLYINKKTAIKAPIEPDEVMLSDSLFSMQGDPYEFSLKPKAKKVTIRDNMQTLAPQLKLEATVIDSFAAVLYHEEMVNNKGIEK</sequence>
<protein>
    <submittedName>
        <fullName evidence="2">Uncharacterized protein</fullName>
    </submittedName>
</protein>
<feature type="region of interest" description="Disordered" evidence="1">
    <location>
        <begin position="499"/>
        <end position="571"/>
    </location>
</feature>
<feature type="compositionally biased region" description="Basic and acidic residues" evidence="1">
    <location>
        <begin position="533"/>
        <end position="568"/>
    </location>
</feature>
<reference evidence="2" key="1">
    <citation type="journal article" date="2019" name="Sci. Rep.">
        <title>Draft genome of Tanacetum cinerariifolium, the natural source of mosquito coil.</title>
        <authorList>
            <person name="Yamashiro T."/>
            <person name="Shiraishi A."/>
            <person name="Satake H."/>
            <person name="Nakayama K."/>
        </authorList>
    </citation>
    <scope>NUCLEOTIDE SEQUENCE</scope>
</reference>
<feature type="compositionally biased region" description="Basic and acidic residues" evidence="1">
    <location>
        <begin position="124"/>
        <end position="183"/>
    </location>
</feature>
<feature type="region of interest" description="Disordered" evidence="1">
    <location>
        <begin position="54"/>
        <end position="217"/>
    </location>
</feature>
<proteinExistence type="predicted"/>
<dbReference type="AlphaFoldDB" id="A0A6L2J5F4"/>
<organism evidence="2">
    <name type="scientific">Tanacetum cinerariifolium</name>
    <name type="common">Dalmatian daisy</name>
    <name type="synonym">Chrysanthemum cinerariifolium</name>
    <dbReference type="NCBI Taxonomy" id="118510"/>
    <lineage>
        <taxon>Eukaryota</taxon>
        <taxon>Viridiplantae</taxon>
        <taxon>Streptophyta</taxon>
        <taxon>Embryophyta</taxon>
        <taxon>Tracheophyta</taxon>
        <taxon>Spermatophyta</taxon>
        <taxon>Magnoliopsida</taxon>
        <taxon>eudicotyledons</taxon>
        <taxon>Gunneridae</taxon>
        <taxon>Pentapetalae</taxon>
        <taxon>asterids</taxon>
        <taxon>campanulids</taxon>
        <taxon>Asterales</taxon>
        <taxon>Asteraceae</taxon>
        <taxon>Asteroideae</taxon>
        <taxon>Anthemideae</taxon>
        <taxon>Anthemidinae</taxon>
        <taxon>Tanacetum</taxon>
    </lineage>
</organism>
<feature type="compositionally biased region" description="Low complexity" evidence="1">
    <location>
        <begin position="500"/>
        <end position="510"/>
    </location>
</feature>
<gene>
    <name evidence="2" type="ORF">Tci_004197</name>
</gene>
<feature type="compositionally biased region" description="Acidic residues" evidence="1">
    <location>
        <begin position="204"/>
        <end position="217"/>
    </location>
</feature>
<comment type="caution">
    <text evidence="2">The sequence shown here is derived from an EMBL/GenBank/DDBJ whole genome shotgun (WGS) entry which is preliminary data.</text>
</comment>
<evidence type="ECO:0000313" key="2">
    <source>
        <dbReference type="EMBL" id="GEU32219.1"/>
    </source>
</evidence>
<accession>A0A6L2J5F4</accession>
<name>A0A6L2J5F4_TANCI</name>
<feature type="compositionally biased region" description="Basic and acidic residues" evidence="1">
    <location>
        <begin position="54"/>
        <end position="87"/>
    </location>
</feature>